<dbReference type="InterPro" id="IPR051781">
    <property type="entry name" value="Metallo-dep_Hydrolase"/>
</dbReference>
<dbReference type="Gene3D" id="3.20.20.140">
    <property type="entry name" value="Metal-dependent hydrolases"/>
    <property type="match status" value="1"/>
</dbReference>
<reference evidence="2 3" key="1">
    <citation type="journal article" date="2021" name="ISME Commun">
        <title>Automated analysis of genomic sequences facilitates high-throughput and comprehensive description of bacteria.</title>
        <authorList>
            <person name="Hitch T.C.A."/>
        </authorList>
    </citation>
    <scope>NUCLEOTIDE SEQUENCE [LARGE SCALE GENOMIC DNA]</scope>
    <source>
        <strain evidence="3">f_CCE</strain>
    </source>
</reference>
<evidence type="ECO:0000259" key="1">
    <source>
        <dbReference type="Pfam" id="PF01979"/>
    </source>
</evidence>
<protein>
    <submittedName>
        <fullName evidence="2">Amidohydrolase</fullName>
    </submittedName>
</protein>
<dbReference type="RefSeq" id="WP_158358012.1">
    <property type="nucleotide sequence ID" value="NZ_JAOQJF010000006.1"/>
</dbReference>
<dbReference type="Pfam" id="PF01979">
    <property type="entry name" value="Amidohydro_1"/>
    <property type="match status" value="1"/>
</dbReference>
<comment type="caution">
    <text evidence="2">The sequence shown here is derived from an EMBL/GenBank/DDBJ whole genome shotgun (WGS) entry which is preliminary data.</text>
</comment>
<proteinExistence type="predicted"/>
<accession>A0ABT2UWX3</accession>
<dbReference type="Proteomes" id="UP001652395">
    <property type="component" value="Unassembled WGS sequence"/>
</dbReference>
<dbReference type="InterPro" id="IPR011059">
    <property type="entry name" value="Metal-dep_hydrolase_composite"/>
</dbReference>
<dbReference type="SUPFAM" id="SSF51338">
    <property type="entry name" value="Composite domain of metallo-dependent hydrolases"/>
    <property type="match status" value="1"/>
</dbReference>
<sequence length="388" mass="42334">MLAITNGKLLTITSGIVENGTIIIDNGKIVSLGSALPIPAETAVIDARGGYITPGFVDCHTHICNFCEPRTNPGPRLDGNEGSDPITPQVRAMDAINPWDWAIEPVRQAGFTTVYTQPGSGNIIGGQGIAMKLRGHTAEEMVIPGTEAMKFALGENPKRFHGLEQKRMPWTRMGTAALLRETLFNAKKYSDRLKEAETDPSKAPEPNFKLEALVNVVCGKQRVRIHCHRADDIMTAIRIGKEYGLDFTLEHATEGYKIADVIADNHVTCIVGPLLLPPVKQEVWDLKLENPALLTDAGVKVCLTADTGSETAWLPMQAGLLLRRGMSEEDIFKGLTIYPAEVLNLDHRIGSLEPGKDADIAIFDGHPLSNMTLCRMTMIDGQIVHNTL</sequence>
<evidence type="ECO:0000313" key="3">
    <source>
        <dbReference type="Proteomes" id="UP001652395"/>
    </source>
</evidence>
<feature type="domain" description="Amidohydrolase-related" evidence="1">
    <location>
        <begin position="290"/>
        <end position="384"/>
    </location>
</feature>
<dbReference type="PANTHER" id="PTHR43135">
    <property type="entry name" value="ALPHA-D-RIBOSE 1-METHYLPHOSPHONATE 5-TRIPHOSPHATE DIPHOSPHATASE"/>
    <property type="match status" value="1"/>
</dbReference>
<dbReference type="SUPFAM" id="SSF51556">
    <property type="entry name" value="Metallo-dependent hydrolases"/>
    <property type="match status" value="1"/>
</dbReference>
<organism evidence="2 3">
    <name type="scientific">Alitiscatomonas aceti</name>
    <dbReference type="NCBI Taxonomy" id="2981724"/>
    <lineage>
        <taxon>Bacteria</taxon>
        <taxon>Bacillati</taxon>
        <taxon>Bacillota</taxon>
        <taxon>Clostridia</taxon>
        <taxon>Lachnospirales</taxon>
        <taxon>Lachnospiraceae</taxon>
        <taxon>Alitiscatomonas</taxon>
    </lineage>
</organism>
<dbReference type="PANTHER" id="PTHR43135:SF3">
    <property type="entry name" value="ALPHA-D-RIBOSE 1-METHYLPHOSPHONATE 5-TRIPHOSPHATE DIPHOSPHATASE"/>
    <property type="match status" value="1"/>
</dbReference>
<dbReference type="Gene3D" id="2.30.40.10">
    <property type="entry name" value="Urease, subunit C, domain 1"/>
    <property type="match status" value="1"/>
</dbReference>
<evidence type="ECO:0000313" key="2">
    <source>
        <dbReference type="EMBL" id="MCU6799145.1"/>
    </source>
</evidence>
<keyword evidence="3" id="KW-1185">Reference proteome</keyword>
<dbReference type="CDD" id="cd01309">
    <property type="entry name" value="Met_dep_hydrolase_C"/>
    <property type="match status" value="1"/>
</dbReference>
<name>A0ABT2UWX3_9FIRM</name>
<dbReference type="InterPro" id="IPR032466">
    <property type="entry name" value="Metal_Hydrolase"/>
</dbReference>
<gene>
    <name evidence="2" type="ORF">OCV69_04215</name>
</gene>
<dbReference type="EMBL" id="JAOQJF010000006">
    <property type="protein sequence ID" value="MCU6799145.1"/>
    <property type="molecule type" value="Genomic_DNA"/>
</dbReference>
<dbReference type="InterPro" id="IPR006680">
    <property type="entry name" value="Amidohydro-rel"/>
</dbReference>